<evidence type="ECO:0000313" key="3">
    <source>
        <dbReference type="Proteomes" id="UP000221165"/>
    </source>
</evidence>
<evidence type="ECO:0000256" key="1">
    <source>
        <dbReference type="SAM" id="MobiDB-lite"/>
    </source>
</evidence>
<organism evidence="2 3">
    <name type="scientific">Cystoisospora suis</name>
    <dbReference type="NCBI Taxonomy" id="483139"/>
    <lineage>
        <taxon>Eukaryota</taxon>
        <taxon>Sar</taxon>
        <taxon>Alveolata</taxon>
        <taxon>Apicomplexa</taxon>
        <taxon>Conoidasida</taxon>
        <taxon>Coccidia</taxon>
        <taxon>Eucoccidiorida</taxon>
        <taxon>Eimeriorina</taxon>
        <taxon>Sarcocystidae</taxon>
        <taxon>Cystoisospora</taxon>
    </lineage>
</organism>
<gene>
    <name evidence="2" type="ORF">CSUI_003852</name>
</gene>
<accession>A0A2C6KP82</accession>
<reference evidence="2 3" key="1">
    <citation type="journal article" date="2017" name="Int. J. Parasitol.">
        <title>The genome of the protozoan parasite Cystoisospora suis and a reverse vaccinology approach to identify vaccine candidates.</title>
        <authorList>
            <person name="Palmieri N."/>
            <person name="Shrestha A."/>
            <person name="Ruttkowski B."/>
            <person name="Beck T."/>
            <person name="Vogl C."/>
            <person name="Tomley F."/>
            <person name="Blake D.P."/>
            <person name="Joachim A."/>
        </authorList>
    </citation>
    <scope>NUCLEOTIDE SEQUENCE [LARGE SCALE GENOMIC DNA]</scope>
    <source>
        <strain evidence="2 3">Wien I</strain>
    </source>
</reference>
<dbReference type="RefSeq" id="XP_067923977.1">
    <property type="nucleotide sequence ID" value="XM_068064047.1"/>
</dbReference>
<evidence type="ECO:0000313" key="2">
    <source>
        <dbReference type="EMBL" id="PHJ22300.1"/>
    </source>
</evidence>
<dbReference type="Proteomes" id="UP000221165">
    <property type="component" value="Unassembled WGS sequence"/>
</dbReference>
<dbReference type="GeneID" id="94427258"/>
<dbReference type="VEuPathDB" id="ToxoDB:CSUI_003852"/>
<dbReference type="EMBL" id="MIGC01001737">
    <property type="protein sequence ID" value="PHJ22300.1"/>
    <property type="molecule type" value="Genomic_DNA"/>
</dbReference>
<protein>
    <submittedName>
        <fullName evidence="2">Uncharacterized protein</fullName>
    </submittedName>
</protein>
<comment type="caution">
    <text evidence="2">The sequence shown here is derived from an EMBL/GenBank/DDBJ whole genome shotgun (WGS) entry which is preliminary data.</text>
</comment>
<sequence length="220" mass="25467">MLVFYFLSDDERRKGRRKREDDAEDDENRREEHRNEKRFYFSNIRKLLRKASTRGPRIAVYRHLFNSPCAKEETSHEDEEEEKELVSVVCKPSLSVQDFVAFFLIMQGDLHTPFLPPSSSSFLGSPSLHRISLSSSSLRPRSAFSLLRMKGKKEERKEEVDHLKEEGGRVSSPTCAITSEDLDCLVGGYVGQLLEKLDIVDVLPHVKLRELLHYLSPPYR</sequence>
<proteinExistence type="predicted"/>
<feature type="region of interest" description="Disordered" evidence="1">
    <location>
        <begin position="10"/>
        <end position="32"/>
    </location>
</feature>
<name>A0A2C6KP82_9APIC</name>
<keyword evidence="3" id="KW-1185">Reference proteome</keyword>
<dbReference type="AlphaFoldDB" id="A0A2C6KP82"/>
<feature type="non-terminal residue" evidence="2">
    <location>
        <position position="220"/>
    </location>
</feature>